<dbReference type="Pfam" id="PF01381">
    <property type="entry name" value="HTH_3"/>
    <property type="match status" value="1"/>
</dbReference>
<feature type="domain" description="HTH cro/C1-type" evidence="1">
    <location>
        <begin position="87"/>
        <end position="140"/>
    </location>
</feature>
<dbReference type="Proteomes" id="UP000074914">
    <property type="component" value="Chromosome"/>
</dbReference>
<organism evidence="2 3">
    <name type="scientific">Collimonas pratensis</name>
    <dbReference type="NCBI Taxonomy" id="279113"/>
    <lineage>
        <taxon>Bacteria</taxon>
        <taxon>Pseudomonadati</taxon>
        <taxon>Pseudomonadota</taxon>
        <taxon>Betaproteobacteria</taxon>
        <taxon>Burkholderiales</taxon>
        <taxon>Oxalobacteraceae</taxon>
        <taxon>Collimonas</taxon>
    </lineage>
</organism>
<dbReference type="PANTHER" id="PTHR40455:SF1">
    <property type="entry name" value="ANTITOXIN HIGA"/>
    <property type="match status" value="1"/>
</dbReference>
<name>A0ABN4M4X8_9BURK</name>
<dbReference type="Gene3D" id="1.10.260.40">
    <property type="entry name" value="lambda repressor-like DNA-binding domains"/>
    <property type="match status" value="1"/>
</dbReference>
<sequence>MNAVTVDASAIAPVWKTFQDALPVRVGIIRDDAQYDQMIDFMNGLLDVVGDNEEHELMEFLDLVSQLVSDYESTRYVTPGAKPQEVLRFIMEQHGLKQTDLAVEIGGQSVVSDILGGKREINARQARALAARFDVSPAVFL</sequence>
<dbReference type="CDD" id="cd00093">
    <property type="entry name" value="HTH_XRE"/>
    <property type="match status" value="1"/>
</dbReference>
<evidence type="ECO:0000313" key="2">
    <source>
        <dbReference type="EMBL" id="AMP12490.1"/>
    </source>
</evidence>
<gene>
    <name evidence="2" type="ORF">CPter291_0194</name>
</gene>
<dbReference type="InterPro" id="IPR001387">
    <property type="entry name" value="Cro/C1-type_HTH"/>
</dbReference>
<evidence type="ECO:0000313" key="3">
    <source>
        <dbReference type="Proteomes" id="UP000074914"/>
    </source>
</evidence>
<accession>A0ABN4M4X8</accession>
<proteinExistence type="predicted"/>
<dbReference type="SMART" id="SM00530">
    <property type="entry name" value="HTH_XRE"/>
    <property type="match status" value="1"/>
</dbReference>
<reference evidence="2 3" key="1">
    <citation type="submission" date="2015-11" db="EMBL/GenBank/DDBJ databases">
        <title>Exploring the genomic traits of fungus-feeding bacterial genus Collimonas.</title>
        <authorList>
            <person name="Song C."/>
            <person name="Schmidt R."/>
            <person name="de Jager V."/>
            <person name="Krzyzanowska D."/>
            <person name="Jongedijk E."/>
            <person name="Cankar K."/>
            <person name="Beekwilder J."/>
            <person name="van Veen A."/>
            <person name="de Boer W."/>
            <person name="van Veen J.A."/>
            <person name="Garbeva P."/>
        </authorList>
    </citation>
    <scope>NUCLEOTIDE SEQUENCE [LARGE SCALE GENOMIC DNA]</scope>
    <source>
        <strain evidence="2 3">Ter291</strain>
    </source>
</reference>
<protein>
    <submittedName>
        <fullName evidence="2">Helix-turn-helix family protein</fullName>
    </submittedName>
</protein>
<dbReference type="InterPro" id="IPR039060">
    <property type="entry name" value="Antitox_HigA"/>
</dbReference>
<dbReference type="EMBL" id="CP013236">
    <property type="protein sequence ID" value="AMP12490.1"/>
    <property type="molecule type" value="Genomic_DNA"/>
</dbReference>
<dbReference type="SUPFAM" id="SSF47413">
    <property type="entry name" value="lambda repressor-like DNA-binding domains"/>
    <property type="match status" value="1"/>
</dbReference>
<keyword evidence="3" id="KW-1185">Reference proteome</keyword>
<evidence type="ECO:0000259" key="1">
    <source>
        <dbReference type="PROSITE" id="PS50943"/>
    </source>
</evidence>
<dbReference type="PROSITE" id="PS50943">
    <property type="entry name" value="HTH_CROC1"/>
    <property type="match status" value="1"/>
</dbReference>
<dbReference type="InterPro" id="IPR010982">
    <property type="entry name" value="Lambda_DNA-bd_dom_sf"/>
</dbReference>
<dbReference type="RefSeq" id="WP_062111441.1">
    <property type="nucleotide sequence ID" value="NZ_CP013236.1"/>
</dbReference>
<dbReference type="PANTHER" id="PTHR40455">
    <property type="entry name" value="ANTITOXIN HIGA"/>
    <property type="match status" value="1"/>
</dbReference>